<organism evidence="2">
    <name type="scientific">Nyssomyia neivai</name>
    <dbReference type="NCBI Taxonomy" id="330878"/>
    <lineage>
        <taxon>Eukaryota</taxon>
        <taxon>Metazoa</taxon>
        <taxon>Ecdysozoa</taxon>
        <taxon>Arthropoda</taxon>
        <taxon>Hexapoda</taxon>
        <taxon>Insecta</taxon>
        <taxon>Pterygota</taxon>
        <taxon>Neoptera</taxon>
        <taxon>Endopterygota</taxon>
        <taxon>Diptera</taxon>
        <taxon>Nematocera</taxon>
        <taxon>Psychodoidea</taxon>
        <taxon>Psychodidae</taxon>
        <taxon>Nyssomyia</taxon>
    </lineage>
</organism>
<accession>A0A1L8DN67</accession>
<dbReference type="GO" id="GO:0016740">
    <property type="term" value="F:transferase activity"/>
    <property type="evidence" value="ECO:0007669"/>
    <property type="project" value="UniProtKB-KW"/>
</dbReference>
<dbReference type="SUPFAM" id="SSF53335">
    <property type="entry name" value="S-adenosyl-L-methionine-dependent methyltransferases"/>
    <property type="match status" value="1"/>
</dbReference>
<evidence type="ECO:0000259" key="1">
    <source>
        <dbReference type="Pfam" id="PF08242"/>
    </source>
</evidence>
<protein>
    <submittedName>
        <fullName evidence="2">Putative juvenile hormone acid methyl transferase</fullName>
    </submittedName>
</protein>
<dbReference type="EMBL" id="GFDF01006269">
    <property type="protein sequence ID" value="JAV07815.1"/>
    <property type="molecule type" value="Transcribed_RNA"/>
</dbReference>
<dbReference type="Pfam" id="PF08242">
    <property type="entry name" value="Methyltransf_12"/>
    <property type="match status" value="1"/>
</dbReference>
<dbReference type="InterPro" id="IPR029063">
    <property type="entry name" value="SAM-dependent_MTases_sf"/>
</dbReference>
<evidence type="ECO:0000313" key="2">
    <source>
        <dbReference type="EMBL" id="JAV07815.1"/>
    </source>
</evidence>
<keyword evidence="2" id="KW-0808">Transferase</keyword>
<dbReference type="PANTHER" id="PTHR43861">
    <property type="entry name" value="TRANS-ACONITATE 2-METHYLTRANSFERASE-RELATED"/>
    <property type="match status" value="1"/>
</dbReference>
<feature type="domain" description="Methyltransferase type 12" evidence="1">
    <location>
        <begin position="32"/>
        <end position="133"/>
    </location>
</feature>
<name>A0A1L8DN67_9DIPT</name>
<sequence length="273" mass="31388">MGTKFHIDFTKVLVNDFFGWINWRKNGMDTILDIGSGPGHTVHEAILPKLPQNFSKLVLSDISPEMVALQKEEFAGNPKISCEILDIGSDISEDLLCRLGTFDHITSIACLMWVPDQQKAMDNIYKLLKPGGDCFLSIVAKSPAMDAITSVCEKPRWKDFFIGWKDFYVFPYNIDIEEAKLKALNYMKKAGFVETKADLRHNPFLFESDQEKENFLRSRPNKFSKDVSTKEEEEIFQDRLEVFDKFNLGNYRDNSNKIEKLNSHVILYGKKPV</sequence>
<dbReference type="CDD" id="cd02440">
    <property type="entry name" value="AdoMet_MTases"/>
    <property type="match status" value="1"/>
</dbReference>
<dbReference type="Gene3D" id="3.40.50.150">
    <property type="entry name" value="Vaccinia Virus protein VP39"/>
    <property type="match status" value="1"/>
</dbReference>
<reference evidence="2" key="1">
    <citation type="submission" date="2016-12" db="EMBL/GenBank/DDBJ databases">
        <title>An insight into the sialome and mialome of the sand fly, Nyssomyia neivai.</title>
        <authorList>
            <person name="Sebastian V."/>
            <person name="Goulart T.M."/>
            <person name="Oliveira W."/>
            <person name="Calvo E."/>
            <person name="Oliveira L.F."/>
            <person name="Pinto M.C."/>
            <person name="Rosselino A.M."/>
            <person name="Ribeiro J.M."/>
        </authorList>
    </citation>
    <scope>NUCLEOTIDE SEQUENCE</scope>
</reference>
<dbReference type="InterPro" id="IPR013217">
    <property type="entry name" value="Methyltransf_12"/>
</dbReference>
<proteinExistence type="predicted"/>
<dbReference type="PANTHER" id="PTHR43861:SF1">
    <property type="entry name" value="TRANS-ACONITATE 2-METHYLTRANSFERASE"/>
    <property type="match status" value="1"/>
</dbReference>
<dbReference type="AlphaFoldDB" id="A0A1L8DN67"/>